<dbReference type="EMBL" id="JAECVW010000003">
    <property type="protein sequence ID" value="MBH8594982.1"/>
    <property type="molecule type" value="Genomic_DNA"/>
</dbReference>
<dbReference type="GO" id="GO:0045259">
    <property type="term" value="C:proton-transporting ATP synthase complex"/>
    <property type="evidence" value="ECO:0007669"/>
    <property type="project" value="UniProtKB-KW"/>
</dbReference>
<evidence type="ECO:0000313" key="9">
    <source>
        <dbReference type="EMBL" id="MBH8594982.1"/>
    </source>
</evidence>
<comment type="caution">
    <text evidence="9">The sequence shown here is derived from an EMBL/GenBank/DDBJ whole genome shotgun (WGS) entry which is preliminary data.</text>
</comment>
<keyword evidence="7 8" id="KW-0066">ATP synthesis</keyword>
<dbReference type="NCBIfam" id="NF004403">
    <property type="entry name" value="PRK05758.2-4"/>
    <property type="match status" value="1"/>
</dbReference>
<evidence type="ECO:0000256" key="8">
    <source>
        <dbReference type="HAMAP-Rule" id="MF_01416"/>
    </source>
</evidence>
<sequence>MSKTVARRYAKALFEVASEQKQIDAIEKDLKRITDTLEASPELTEWLSHPSVGNGQKKELLTKIFDQLNAYTKNLMYLLVDRRRENVLFDLYEEYKKLANESRGIVEAVVTTAFKLTEEDKKQVKATFEPMIGKTMELVERVDSDILGGVVVQIGDRLYDGSLRTRLNRFQEQLKQNQVG</sequence>
<evidence type="ECO:0000256" key="3">
    <source>
        <dbReference type="ARBA" id="ARBA00022781"/>
    </source>
</evidence>
<dbReference type="PRINTS" id="PR00125">
    <property type="entry name" value="ATPASEDELTA"/>
</dbReference>
<reference evidence="9 10" key="1">
    <citation type="submission" date="2020-12" db="EMBL/GenBank/DDBJ databases">
        <title>WGS of Thermoactinomyces spp.</title>
        <authorList>
            <person name="Cheng K."/>
        </authorList>
    </citation>
    <scope>NUCLEOTIDE SEQUENCE [LARGE SCALE GENOMIC DNA]</scope>
    <source>
        <strain evidence="10">CICC 10671\DSM 43846</strain>
    </source>
</reference>
<keyword evidence="3 8" id="KW-0375">Hydrogen ion transport</keyword>
<dbReference type="HAMAP" id="MF_01416">
    <property type="entry name" value="ATP_synth_delta_bact"/>
    <property type="match status" value="1"/>
</dbReference>
<keyword evidence="10" id="KW-1185">Reference proteome</keyword>
<dbReference type="RefSeq" id="WP_181731311.1">
    <property type="nucleotide sequence ID" value="NZ_JACEIR010000002.1"/>
</dbReference>
<dbReference type="Gene3D" id="1.10.520.20">
    <property type="entry name" value="N-terminal domain of the delta subunit of the F1F0-ATP synthase"/>
    <property type="match status" value="1"/>
</dbReference>
<keyword evidence="8" id="KW-1003">Cell membrane</keyword>
<dbReference type="InterPro" id="IPR026015">
    <property type="entry name" value="ATP_synth_OSCP/delta_N_sf"/>
</dbReference>
<comment type="function">
    <text evidence="8">This protein is part of the stalk that links CF(0) to CF(1). It either transmits conformational changes from CF(0) to CF(1) or is implicated in proton conduction.</text>
</comment>
<dbReference type="SUPFAM" id="SSF160527">
    <property type="entry name" value="V-type ATPase subunit E-like"/>
    <property type="match status" value="1"/>
</dbReference>
<accession>A0A8I1ABV7</accession>
<keyword evidence="6 8" id="KW-0139">CF(1)</keyword>
<protein>
    <recommendedName>
        <fullName evidence="8">ATP synthase subunit delta</fullName>
    </recommendedName>
    <alternativeName>
        <fullName evidence="8">ATP synthase F(1) sector subunit delta</fullName>
    </alternativeName>
    <alternativeName>
        <fullName evidence="8">F-type ATPase subunit delta</fullName>
        <shortName evidence="8">F-ATPase subunit delta</shortName>
    </alternativeName>
</protein>
<dbReference type="GO" id="GO:0046933">
    <property type="term" value="F:proton-transporting ATP synthase activity, rotational mechanism"/>
    <property type="evidence" value="ECO:0007669"/>
    <property type="project" value="UniProtKB-UniRule"/>
</dbReference>
<comment type="similarity">
    <text evidence="8">Belongs to the ATPase delta chain family.</text>
</comment>
<dbReference type="InterPro" id="IPR000711">
    <property type="entry name" value="ATPase_OSCP/dsu"/>
</dbReference>
<evidence type="ECO:0000256" key="5">
    <source>
        <dbReference type="ARBA" id="ARBA00023136"/>
    </source>
</evidence>
<evidence type="ECO:0000256" key="6">
    <source>
        <dbReference type="ARBA" id="ARBA00023196"/>
    </source>
</evidence>
<dbReference type="NCBIfam" id="NF004402">
    <property type="entry name" value="PRK05758.2-2"/>
    <property type="match status" value="1"/>
</dbReference>
<dbReference type="PROSITE" id="PS00389">
    <property type="entry name" value="ATPASE_DELTA"/>
    <property type="match status" value="1"/>
</dbReference>
<evidence type="ECO:0000313" key="10">
    <source>
        <dbReference type="Proteomes" id="UP000633619"/>
    </source>
</evidence>
<keyword evidence="4 8" id="KW-0406">Ion transport</keyword>
<evidence type="ECO:0000256" key="2">
    <source>
        <dbReference type="ARBA" id="ARBA00022448"/>
    </source>
</evidence>
<comment type="subcellular location">
    <subcellularLocation>
        <location evidence="8">Cell membrane</location>
        <topology evidence="8">Peripheral membrane protein</topology>
    </subcellularLocation>
    <subcellularLocation>
        <location evidence="1">Membrane</location>
    </subcellularLocation>
</comment>
<gene>
    <name evidence="8" type="primary">atpH</name>
    <name evidence="9" type="ORF">I8U20_06515</name>
</gene>
<dbReference type="InterPro" id="IPR020781">
    <property type="entry name" value="ATPase_OSCP/d_CS"/>
</dbReference>
<name>A0A8I1ABV7_THEIN</name>
<organism evidence="9 10">
    <name type="scientific">Thermoactinomyces intermedius</name>
    <dbReference type="NCBI Taxonomy" id="2024"/>
    <lineage>
        <taxon>Bacteria</taxon>
        <taxon>Bacillati</taxon>
        <taxon>Bacillota</taxon>
        <taxon>Bacilli</taxon>
        <taxon>Bacillales</taxon>
        <taxon>Thermoactinomycetaceae</taxon>
        <taxon>Thermoactinomyces</taxon>
    </lineage>
</organism>
<comment type="function">
    <text evidence="8">F(1)F(0) ATP synthase produces ATP from ADP in the presence of a proton or sodium gradient. F-type ATPases consist of two structural domains, F(1) containing the extramembraneous catalytic core and F(0) containing the membrane proton channel, linked together by a central stalk and a peripheral stalk. During catalysis, ATP synthesis in the catalytic domain of F(1) is coupled via a rotary mechanism of the central stalk subunits to proton translocation.</text>
</comment>
<dbReference type="AlphaFoldDB" id="A0A8I1ABV7"/>
<evidence type="ECO:0000256" key="1">
    <source>
        <dbReference type="ARBA" id="ARBA00004370"/>
    </source>
</evidence>
<dbReference type="SUPFAM" id="SSF47928">
    <property type="entry name" value="N-terminal domain of the delta subunit of the F1F0-ATP synthase"/>
    <property type="match status" value="1"/>
</dbReference>
<dbReference type="NCBIfam" id="TIGR01145">
    <property type="entry name" value="ATP_synt_delta"/>
    <property type="match status" value="1"/>
</dbReference>
<dbReference type="Proteomes" id="UP000633619">
    <property type="component" value="Unassembled WGS sequence"/>
</dbReference>
<dbReference type="GO" id="GO:0005886">
    <property type="term" value="C:plasma membrane"/>
    <property type="evidence" value="ECO:0007669"/>
    <property type="project" value="UniProtKB-SubCell"/>
</dbReference>
<evidence type="ECO:0000256" key="7">
    <source>
        <dbReference type="ARBA" id="ARBA00023310"/>
    </source>
</evidence>
<keyword evidence="2 8" id="KW-0813">Transport</keyword>
<dbReference type="Pfam" id="PF00213">
    <property type="entry name" value="OSCP"/>
    <property type="match status" value="1"/>
</dbReference>
<keyword evidence="5 8" id="KW-0472">Membrane</keyword>
<dbReference type="PANTHER" id="PTHR11910">
    <property type="entry name" value="ATP SYNTHASE DELTA CHAIN"/>
    <property type="match status" value="1"/>
</dbReference>
<proteinExistence type="inferred from homology"/>
<evidence type="ECO:0000256" key="4">
    <source>
        <dbReference type="ARBA" id="ARBA00023065"/>
    </source>
</evidence>